<dbReference type="Proteomes" id="UP000000844">
    <property type="component" value="Chromosome"/>
</dbReference>
<name>D3PU60_STANL</name>
<dbReference type="PANTHER" id="PTHR31299">
    <property type="entry name" value="ESTERASE, PUTATIVE (AFU_ORTHOLOGUE AFUA_1G05850)-RELATED"/>
    <property type="match status" value="1"/>
</dbReference>
<dbReference type="SUPFAM" id="SSF159501">
    <property type="entry name" value="EreA/ChaN-like"/>
    <property type="match status" value="1"/>
</dbReference>
<dbReference type="Gene3D" id="3.30.1870.10">
    <property type="entry name" value="EreA-like, domain 2"/>
    <property type="match status" value="1"/>
</dbReference>
<organism evidence="1 2">
    <name type="scientific">Stackebrandtia nassauensis (strain DSM 44728 / CIP 108903 / NRRL B-16338 / NBRC 102104 / LLR-40K-21)</name>
    <dbReference type="NCBI Taxonomy" id="446470"/>
    <lineage>
        <taxon>Bacteria</taxon>
        <taxon>Bacillati</taxon>
        <taxon>Actinomycetota</taxon>
        <taxon>Actinomycetes</taxon>
        <taxon>Glycomycetales</taxon>
        <taxon>Glycomycetaceae</taxon>
        <taxon>Stackebrandtia</taxon>
    </lineage>
</organism>
<dbReference type="CDD" id="cd14728">
    <property type="entry name" value="Ere-like"/>
    <property type="match status" value="1"/>
</dbReference>
<dbReference type="KEGG" id="sna:Snas_1297"/>
<dbReference type="InterPro" id="IPR052036">
    <property type="entry name" value="Hydrolase/PRTase-associated"/>
</dbReference>
<dbReference type="EMBL" id="CP001778">
    <property type="protein sequence ID" value="ADD41006.1"/>
    <property type="molecule type" value="Genomic_DNA"/>
</dbReference>
<dbReference type="PANTHER" id="PTHR31299:SF0">
    <property type="entry name" value="ESTERASE, PUTATIVE (AFU_ORTHOLOGUE AFUA_1G05850)-RELATED"/>
    <property type="match status" value="1"/>
</dbReference>
<protein>
    <submittedName>
        <fullName evidence="1">Erythromycin esterase</fullName>
    </submittedName>
</protein>
<reference evidence="1 2" key="1">
    <citation type="journal article" date="2009" name="Stand. Genomic Sci.">
        <title>Complete genome sequence of Stackebrandtia nassauensis type strain (LLR-40K-21).</title>
        <authorList>
            <person name="Munk C."/>
            <person name="Lapidus A."/>
            <person name="Copeland A."/>
            <person name="Jando M."/>
            <person name="Mayilraj S."/>
            <person name="Glavina Del Rio T."/>
            <person name="Nolan M."/>
            <person name="Chen F."/>
            <person name="Lucas S."/>
            <person name="Tice H."/>
            <person name="Cheng J.F."/>
            <person name="Han C."/>
            <person name="Detter J.C."/>
            <person name="Bruce D."/>
            <person name="Goodwin L."/>
            <person name="Chain P."/>
            <person name="Pitluck S."/>
            <person name="Goker M."/>
            <person name="Ovchinikova G."/>
            <person name="Pati A."/>
            <person name="Ivanova N."/>
            <person name="Mavromatis K."/>
            <person name="Chen A."/>
            <person name="Palaniappan K."/>
            <person name="Land M."/>
            <person name="Hauser L."/>
            <person name="Chang Y.J."/>
            <person name="Jeffries C.D."/>
            <person name="Bristow J."/>
            <person name="Eisen J.A."/>
            <person name="Markowitz V."/>
            <person name="Hugenholtz P."/>
            <person name="Kyrpides N.C."/>
            <person name="Klenk H.P."/>
        </authorList>
    </citation>
    <scope>NUCLEOTIDE SEQUENCE [LARGE SCALE GENOMIC DNA]</scope>
    <source>
        <strain evidence="2">DSM 44728 / CIP 108903 / NRRL B-16338 / NBRC 102104 / LLR-40K-21</strain>
    </source>
</reference>
<dbReference type="eggNOG" id="COG2312">
    <property type="taxonomic scope" value="Bacteria"/>
</dbReference>
<proteinExistence type="predicted"/>
<dbReference type="PIRSF" id="PIRSF036794">
    <property type="entry name" value="UCP_erythr_ester"/>
    <property type="match status" value="1"/>
</dbReference>
<dbReference type="AlphaFoldDB" id="D3PU60"/>
<dbReference type="OrthoDB" id="9810066at2"/>
<dbReference type="GO" id="GO:0046677">
    <property type="term" value="P:response to antibiotic"/>
    <property type="evidence" value="ECO:0007669"/>
    <property type="project" value="InterPro"/>
</dbReference>
<dbReference type="Pfam" id="PF05139">
    <property type="entry name" value="Erythro_esteras"/>
    <property type="match status" value="1"/>
</dbReference>
<gene>
    <name evidence="1" type="ordered locus">Snas_1297</name>
</gene>
<dbReference type="InterPro" id="IPR007815">
    <property type="entry name" value="Emycin_Estase"/>
</dbReference>
<dbReference type="RefSeq" id="WP_013016577.1">
    <property type="nucleotide sequence ID" value="NC_013947.1"/>
</dbReference>
<evidence type="ECO:0000313" key="2">
    <source>
        <dbReference type="Proteomes" id="UP000000844"/>
    </source>
</evidence>
<dbReference type="InterPro" id="IPR014622">
    <property type="entry name" value="UCP036794_erythomycin"/>
</dbReference>
<accession>D3PU60</accession>
<dbReference type="STRING" id="446470.Snas_1297"/>
<evidence type="ECO:0000313" key="1">
    <source>
        <dbReference type="EMBL" id="ADD41006.1"/>
    </source>
</evidence>
<sequence>MPTAADVRDSMLSLDGTDDLDPLLRRARSARFVLIGEASHGGHEYYAWRAAITRRLIAEHGFSFVAVEGDGPDCRRVDASVRSDSAADPGDVLEGQRGWPSWLWANEETIEFCRWLRQHNAELPHRQRVGWYGLDAHPLHASIRTVVDYLRDNAPDYVDTALGVHGRGKPLVPAEHLESVTELLTRVHEADAPDDEYAAQDAKLRAGAEGYYNAMLTGGSFGWNTRVAHMVAVLEDLADHHGPNARAVVWAHNTHVGDARATAMAERGEHNLGEFMKDRHGVTDVFTVGFAGGQGEVIAVPVRGEPMRVMPVPPPRPGSLEALLADSGTERGLIFVDEHEWAREKRDQRAIGVVHDDTDDDHWVPTVAAERYNALCWFAATTPVRAVHLDEARRGELPVLR</sequence>
<keyword evidence="2" id="KW-1185">Reference proteome</keyword>
<dbReference type="Gene3D" id="3.40.1660.10">
    <property type="entry name" value="EreA-like (biosynthetic domain)"/>
    <property type="match status" value="1"/>
</dbReference>
<dbReference type="HOGENOM" id="CLU_026490_1_0_11"/>